<evidence type="ECO:0000256" key="2">
    <source>
        <dbReference type="ARBA" id="ARBA00010617"/>
    </source>
</evidence>
<protein>
    <submittedName>
        <fullName evidence="7">Isotrichodermin C-15 hydroxylase</fullName>
    </submittedName>
</protein>
<keyword evidence="4" id="KW-0479">Metal-binding</keyword>
<dbReference type="EMBL" id="JAQQWN010000009">
    <property type="protein sequence ID" value="KAK8066617.1"/>
    <property type="molecule type" value="Genomic_DNA"/>
</dbReference>
<dbReference type="PANTHER" id="PTHR24305">
    <property type="entry name" value="CYTOCHROME P450"/>
    <property type="match status" value="1"/>
</dbReference>
<keyword evidence="6" id="KW-0812">Transmembrane</keyword>
<comment type="caution">
    <text evidence="7">The sequence shown here is derived from an EMBL/GenBank/DDBJ whole genome shotgun (WGS) entry which is preliminary data.</text>
</comment>
<keyword evidence="6" id="KW-0472">Membrane</keyword>
<comment type="cofactor">
    <cofactor evidence="1">
        <name>heme</name>
        <dbReference type="ChEBI" id="CHEBI:30413"/>
    </cofactor>
</comment>
<evidence type="ECO:0000256" key="6">
    <source>
        <dbReference type="SAM" id="Phobius"/>
    </source>
</evidence>
<reference evidence="7 8" key="1">
    <citation type="submission" date="2023-01" db="EMBL/GenBank/DDBJ databases">
        <title>Analysis of 21 Apiospora genomes using comparative genomics revels a genus with tremendous synthesis potential of carbohydrate active enzymes and secondary metabolites.</title>
        <authorList>
            <person name="Sorensen T."/>
        </authorList>
    </citation>
    <scope>NUCLEOTIDE SEQUENCE [LARGE SCALE GENOMIC DNA]</scope>
    <source>
        <strain evidence="7 8">CBS 114990</strain>
    </source>
</reference>
<evidence type="ECO:0000313" key="7">
    <source>
        <dbReference type="EMBL" id="KAK8066617.1"/>
    </source>
</evidence>
<evidence type="ECO:0000256" key="4">
    <source>
        <dbReference type="ARBA" id="ARBA00022723"/>
    </source>
</evidence>
<dbReference type="InterPro" id="IPR036396">
    <property type="entry name" value="Cyt_P450_sf"/>
</dbReference>
<dbReference type="PRINTS" id="PR00385">
    <property type="entry name" value="P450"/>
</dbReference>
<dbReference type="InterPro" id="IPR001128">
    <property type="entry name" value="Cyt_P450"/>
</dbReference>
<dbReference type="PANTHER" id="PTHR24305:SF210">
    <property type="entry name" value="CYTOCHROME P450 MONOOXYGENASE ASQL-RELATED"/>
    <property type="match status" value="1"/>
</dbReference>
<proteinExistence type="inferred from homology"/>
<dbReference type="RefSeq" id="XP_066663370.1">
    <property type="nucleotide sequence ID" value="XM_066817678.1"/>
</dbReference>
<dbReference type="CDD" id="cd11058">
    <property type="entry name" value="CYP60B-like"/>
    <property type="match status" value="1"/>
</dbReference>
<name>A0ABR1V5X6_9PEZI</name>
<comment type="similarity">
    <text evidence="2">Belongs to the cytochrome P450 family.</text>
</comment>
<dbReference type="Gene3D" id="1.10.630.10">
    <property type="entry name" value="Cytochrome P450"/>
    <property type="match status" value="1"/>
</dbReference>
<dbReference type="GeneID" id="92050738"/>
<evidence type="ECO:0000313" key="8">
    <source>
        <dbReference type="Proteomes" id="UP001433268"/>
    </source>
</evidence>
<dbReference type="Proteomes" id="UP001433268">
    <property type="component" value="Unassembled WGS sequence"/>
</dbReference>
<gene>
    <name evidence="7" type="ORF">PG997_013364</name>
</gene>
<sequence length="504" mass="56360">MIDSIRALLEQRDFVYPTPRVLGLAAALAIIYRIVTAVYRLYIHPLSKVPGPKLYTISSIPFEIQSKINGTFVRDTTALHKKYGPVVRISPDRIAVDGAVAWPVFMRRYNEEFGKIWQFYGFGPLAILGAAPDVHKRQRRVMAHATSPAALADQEIYLQKQVGKFVDVLAEHADQDKPIDIMLWFNYLTFDIVGELTLGTSLGCLDSKDSVHPLGRDSARRLFMTGIPLLGRFIPIATYILRKKEITKMLAMQRRLDSQAEERIALGTGTRTDLITYMLRANEENKGKGMSHEEMLVNTRVLLLAGGETTATALSGFAFYITNNPVAYQTLAHEIRTAFSSADAITIRATSQLPYLCARPCVFTRLPRIPPPRVSPGADVGGYYIPKGTIVSVYQWATHHSAEHFADPDAFAPQRWLPATHDLYDAKFAGDNRAACRPFSAGPRDCTGKILAYAEMRLAIARLFWHFDFVREAGQEDWMAGQCVFTLAEKGPLEIRLRRRPGAG</sequence>
<accession>A0ABR1V5X6</accession>
<keyword evidence="8" id="KW-1185">Reference proteome</keyword>
<dbReference type="PRINTS" id="PR00463">
    <property type="entry name" value="EP450I"/>
</dbReference>
<evidence type="ECO:0000256" key="5">
    <source>
        <dbReference type="ARBA" id="ARBA00023004"/>
    </source>
</evidence>
<dbReference type="Pfam" id="PF00067">
    <property type="entry name" value="p450"/>
    <property type="match status" value="1"/>
</dbReference>
<feature type="transmembrane region" description="Helical" evidence="6">
    <location>
        <begin position="21"/>
        <end position="42"/>
    </location>
</feature>
<keyword evidence="6" id="KW-1133">Transmembrane helix</keyword>
<evidence type="ECO:0000256" key="3">
    <source>
        <dbReference type="ARBA" id="ARBA00022617"/>
    </source>
</evidence>
<organism evidence="7 8">
    <name type="scientific">Apiospora hydei</name>
    <dbReference type="NCBI Taxonomy" id="1337664"/>
    <lineage>
        <taxon>Eukaryota</taxon>
        <taxon>Fungi</taxon>
        <taxon>Dikarya</taxon>
        <taxon>Ascomycota</taxon>
        <taxon>Pezizomycotina</taxon>
        <taxon>Sordariomycetes</taxon>
        <taxon>Xylariomycetidae</taxon>
        <taxon>Amphisphaeriales</taxon>
        <taxon>Apiosporaceae</taxon>
        <taxon>Apiospora</taxon>
    </lineage>
</organism>
<dbReference type="InterPro" id="IPR050121">
    <property type="entry name" value="Cytochrome_P450_monoxygenase"/>
</dbReference>
<keyword evidence="3" id="KW-0349">Heme</keyword>
<evidence type="ECO:0000256" key="1">
    <source>
        <dbReference type="ARBA" id="ARBA00001971"/>
    </source>
</evidence>
<dbReference type="SUPFAM" id="SSF48264">
    <property type="entry name" value="Cytochrome P450"/>
    <property type="match status" value="1"/>
</dbReference>
<dbReference type="InterPro" id="IPR002401">
    <property type="entry name" value="Cyt_P450_E_grp-I"/>
</dbReference>
<keyword evidence="5" id="KW-0408">Iron</keyword>